<dbReference type="PANTHER" id="PTHR24256">
    <property type="entry name" value="TRYPTASE-RELATED"/>
    <property type="match status" value="1"/>
</dbReference>
<comment type="similarity">
    <text evidence="8 10">Belongs to the peptidase S1 family. CLIP subfamily.</text>
</comment>
<keyword evidence="5" id="KW-0353">Hemolymph clotting</keyword>
<proteinExistence type="inferred from homology"/>
<protein>
    <recommendedName>
        <fullName evidence="10">CLIP domain-containing serine protease</fullName>
        <ecNumber evidence="10">3.4.21.-</ecNumber>
    </recommendedName>
</protein>
<evidence type="ECO:0000256" key="2">
    <source>
        <dbReference type="ARBA" id="ARBA00022670"/>
    </source>
</evidence>
<dbReference type="EMBL" id="OU900095">
    <property type="protein sequence ID" value="CAG9858892.1"/>
    <property type="molecule type" value="Genomic_DNA"/>
</dbReference>
<comment type="domain">
    <text evidence="10">The clip domain consists of 35-55 residues which are 'knitted' together usually by 3 conserved disulfide bonds forming a clip-like compact structure.</text>
</comment>
<feature type="chain" id="PRO_5040543254" description="CLIP domain-containing serine protease" evidence="10">
    <location>
        <begin position="28"/>
        <end position="375"/>
    </location>
</feature>
<dbReference type="Proteomes" id="UP001153712">
    <property type="component" value="Chromosome 2"/>
</dbReference>
<dbReference type="InterPro" id="IPR018114">
    <property type="entry name" value="TRYPSIN_HIS"/>
</dbReference>
<dbReference type="FunFam" id="2.40.10.10:FF:000120">
    <property type="entry name" value="Putative serine protease"/>
    <property type="match status" value="1"/>
</dbReference>
<evidence type="ECO:0000256" key="1">
    <source>
        <dbReference type="ARBA" id="ARBA00022659"/>
    </source>
</evidence>
<dbReference type="InterPro" id="IPR009003">
    <property type="entry name" value="Peptidase_S1_PA"/>
</dbReference>
<dbReference type="PROSITE" id="PS50240">
    <property type="entry name" value="TRYPSIN_DOM"/>
    <property type="match status" value="1"/>
</dbReference>
<evidence type="ECO:0000259" key="11">
    <source>
        <dbReference type="PROSITE" id="PS50240"/>
    </source>
</evidence>
<evidence type="ECO:0000256" key="7">
    <source>
        <dbReference type="ARBA" id="ARBA00023157"/>
    </source>
</evidence>
<dbReference type="GO" id="GO:0042381">
    <property type="term" value="P:hemolymph coagulation"/>
    <property type="evidence" value="ECO:0007669"/>
    <property type="project" value="UniProtKB-KW"/>
</dbReference>
<dbReference type="SUPFAM" id="SSF50494">
    <property type="entry name" value="Trypsin-like serine proteases"/>
    <property type="match status" value="1"/>
</dbReference>
<keyword evidence="14" id="KW-1185">Reference proteome</keyword>
<dbReference type="InterPro" id="IPR051487">
    <property type="entry name" value="Ser/Thr_Proteases_Immune/Dev"/>
</dbReference>
<sequence length="375" mass="41798">MKFIVINSLKWHIIYLVFNYCYLLCQSQSNTTAPCQTPDGRDGNCVNTADCASMSEVLTTIKRPLSNVAREQLQAYSCDNKAFRKVCCPLKGAVLIRESNVNLTAHRSFHLLPSECGYEDIAGKRIINGTDAELTEFPWMALLSSRQFGSNDFVCGGTIINERYVLTAAHCVIDKDSLVSVRLGEYDKNSPTDCYKDYCNDPHQDVSIEEVISHPNFNEQTLENDVALLRVAPIKFNQKNIRPICLPTEGEPDLINTRFLTLSGWGITKAFGSTSSVMQKADILVVDIKECETLYRNFEQKTIDERVICAGGGQNSSYACGGDSGGPVQAEERHNGVNRYVQLGIVSFGHSTCSIASTFTSVKFFMKWILDNMRQ</sequence>
<evidence type="ECO:0000313" key="14">
    <source>
        <dbReference type="Proteomes" id="UP001153712"/>
    </source>
</evidence>
<evidence type="ECO:0000256" key="9">
    <source>
        <dbReference type="ARBA" id="ARBA00052079"/>
    </source>
</evidence>
<evidence type="ECO:0000256" key="8">
    <source>
        <dbReference type="ARBA" id="ARBA00024195"/>
    </source>
</evidence>
<dbReference type="AlphaFoldDB" id="A0A9N9TLU9"/>
<dbReference type="Gene3D" id="3.30.1640.30">
    <property type="match status" value="1"/>
</dbReference>
<keyword evidence="10" id="KW-0964">Secreted</keyword>
<dbReference type="SMART" id="SM00020">
    <property type="entry name" value="Tryp_SPc"/>
    <property type="match status" value="1"/>
</dbReference>
<dbReference type="GO" id="GO:0005576">
    <property type="term" value="C:extracellular region"/>
    <property type="evidence" value="ECO:0007669"/>
    <property type="project" value="UniProtKB-SubCell"/>
</dbReference>
<evidence type="ECO:0000256" key="4">
    <source>
        <dbReference type="ARBA" id="ARBA00022801"/>
    </source>
</evidence>
<keyword evidence="7" id="KW-1015">Disulfide bond</keyword>
<comment type="catalytic activity">
    <reaction evidence="9">
        <text>Selective cleavage of 103-Arg-|-Ser-104 and 124-Ile-|-Ile-125 bonds in Limulus clotting factor B to form activated factor B. Cleavage of -Pro-Arg-|-Xaa- bonds in synthetic substrates.</text>
        <dbReference type="EC" id="3.4.21.84"/>
    </reaction>
</comment>
<dbReference type="Pfam" id="PF00089">
    <property type="entry name" value="Trypsin"/>
    <property type="match status" value="1"/>
</dbReference>
<name>A0A9N9TLU9_PHYSR</name>
<dbReference type="Gene3D" id="2.40.10.10">
    <property type="entry name" value="Trypsin-like serine proteases"/>
    <property type="match status" value="2"/>
</dbReference>
<evidence type="ECO:0000259" key="12">
    <source>
        <dbReference type="PROSITE" id="PS51888"/>
    </source>
</evidence>
<accession>A0A9N9TLU9</accession>
<feature type="signal peptide" evidence="10">
    <location>
        <begin position="1"/>
        <end position="27"/>
    </location>
</feature>
<keyword evidence="1" id="KW-0768">Sushi</keyword>
<evidence type="ECO:0000256" key="3">
    <source>
        <dbReference type="ARBA" id="ARBA00022729"/>
    </source>
</evidence>
<dbReference type="InterPro" id="IPR001254">
    <property type="entry name" value="Trypsin_dom"/>
</dbReference>
<evidence type="ECO:0000256" key="10">
    <source>
        <dbReference type="RuleBase" id="RU366078"/>
    </source>
</evidence>
<comment type="subcellular location">
    <subcellularLocation>
        <location evidence="10">Secreted</location>
    </subcellularLocation>
</comment>
<evidence type="ECO:0000313" key="13">
    <source>
        <dbReference type="EMBL" id="CAG9858892.1"/>
    </source>
</evidence>
<dbReference type="OrthoDB" id="547031at2759"/>
<dbReference type="GO" id="GO:0006508">
    <property type="term" value="P:proteolysis"/>
    <property type="evidence" value="ECO:0007669"/>
    <property type="project" value="UniProtKB-KW"/>
</dbReference>
<dbReference type="PROSITE" id="PS00134">
    <property type="entry name" value="TRYPSIN_HIS"/>
    <property type="match status" value="1"/>
</dbReference>
<dbReference type="InterPro" id="IPR038565">
    <property type="entry name" value="CLIP_sf"/>
</dbReference>
<keyword evidence="2 10" id="KW-0645">Protease</keyword>
<dbReference type="InterPro" id="IPR022700">
    <property type="entry name" value="CLIP"/>
</dbReference>
<organism evidence="13 14">
    <name type="scientific">Phyllotreta striolata</name>
    <name type="common">Striped flea beetle</name>
    <name type="synonym">Crioceris striolata</name>
    <dbReference type="NCBI Taxonomy" id="444603"/>
    <lineage>
        <taxon>Eukaryota</taxon>
        <taxon>Metazoa</taxon>
        <taxon>Ecdysozoa</taxon>
        <taxon>Arthropoda</taxon>
        <taxon>Hexapoda</taxon>
        <taxon>Insecta</taxon>
        <taxon>Pterygota</taxon>
        <taxon>Neoptera</taxon>
        <taxon>Endopterygota</taxon>
        <taxon>Coleoptera</taxon>
        <taxon>Polyphaga</taxon>
        <taxon>Cucujiformia</taxon>
        <taxon>Chrysomeloidea</taxon>
        <taxon>Chrysomelidae</taxon>
        <taxon>Galerucinae</taxon>
        <taxon>Alticini</taxon>
        <taxon>Phyllotreta</taxon>
    </lineage>
</organism>
<gene>
    <name evidence="13" type="ORF">PHYEVI_LOCUS5279</name>
</gene>
<dbReference type="PRINTS" id="PR00722">
    <property type="entry name" value="CHYMOTRYPSIN"/>
</dbReference>
<dbReference type="InterPro" id="IPR001314">
    <property type="entry name" value="Peptidase_S1A"/>
</dbReference>
<dbReference type="Pfam" id="PF12032">
    <property type="entry name" value="CLIP"/>
    <property type="match status" value="1"/>
</dbReference>
<keyword evidence="6 10" id="KW-0720">Serine protease</keyword>
<dbReference type="PROSITE" id="PS51888">
    <property type="entry name" value="CLIP"/>
    <property type="match status" value="1"/>
</dbReference>
<feature type="domain" description="Clip" evidence="12">
    <location>
        <begin position="34"/>
        <end position="88"/>
    </location>
</feature>
<keyword evidence="4 10" id="KW-0378">Hydrolase</keyword>
<feature type="domain" description="Peptidase S1" evidence="11">
    <location>
        <begin position="126"/>
        <end position="374"/>
    </location>
</feature>
<evidence type="ECO:0000256" key="5">
    <source>
        <dbReference type="ARBA" id="ARBA00022820"/>
    </source>
</evidence>
<dbReference type="GO" id="GO:0004252">
    <property type="term" value="F:serine-type endopeptidase activity"/>
    <property type="evidence" value="ECO:0007669"/>
    <property type="project" value="UniProtKB-UniRule"/>
</dbReference>
<keyword evidence="3 10" id="KW-0732">Signal</keyword>
<dbReference type="EC" id="3.4.21.-" evidence="10"/>
<reference evidence="13" key="1">
    <citation type="submission" date="2022-01" db="EMBL/GenBank/DDBJ databases">
        <authorList>
            <person name="King R."/>
        </authorList>
    </citation>
    <scope>NUCLEOTIDE SEQUENCE</scope>
</reference>
<dbReference type="InterPro" id="IPR043504">
    <property type="entry name" value="Peptidase_S1_PA_chymotrypsin"/>
</dbReference>
<evidence type="ECO:0000256" key="6">
    <source>
        <dbReference type="ARBA" id="ARBA00022825"/>
    </source>
</evidence>
<dbReference type="CDD" id="cd00190">
    <property type="entry name" value="Tryp_SPc"/>
    <property type="match status" value="1"/>
</dbReference>